<protein>
    <submittedName>
        <fullName evidence="1">Lasso peptide biosynthesis PqqD family chaperone</fullName>
    </submittedName>
</protein>
<reference evidence="2" key="1">
    <citation type="journal article" date="2019" name="Int. J. Syst. Evol. Microbiol.">
        <title>The Global Catalogue of Microorganisms (GCM) 10K type strain sequencing project: providing services to taxonomists for standard genome sequencing and annotation.</title>
        <authorList>
            <consortium name="The Broad Institute Genomics Platform"/>
            <consortium name="The Broad Institute Genome Sequencing Center for Infectious Disease"/>
            <person name="Wu L."/>
            <person name="Ma J."/>
        </authorList>
    </citation>
    <scope>NUCLEOTIDE SEQUENCE [LARGE SCALE GENOMIC DNA]</scope>
    <source>
        <strain evidence="2">CCUG 55590</strain>
    </source>
</reference>
<gene>
    <name evidence="1" type="ORF">ACFQO8_01930</name>
</gene>
<dbReference type="Proteomes" id="UP001596439">
    <property type="component" value="Unassembled WGS sequence"/>
</dbReference>
<dbReference type="InterPro" id="IPR008792">
    <property type="entry name" value="PQQD"/>
</dbReference>
<organism evidence="1 2">
    <name type="scientific">Exiguobacterium aestuarii</name>
    <dbReference type="NCBI Taxonomy" id="273527"/>
    <lineage>
        <taxon>Bacteria</taxon>
        <taxon>Bacillati</taxon>
        <taxon>Bacillota</taxon>
        <taxon>Bacilli</taxon>
        <taxon>Bacillales</taxon>
        <taxon>Bacillales Family XII. Incertae Sedis</taxon>
        <taxon>Exiguobacterium</taxon>
    </lineage>
</organism>
<accession>A0ABW2PMS4</accession>
<dbReference type="Pfam" id="PF05402">
    <property type="entry name" value="PqqD"/>
    <property type="match status" value="1"/>
</dbReference>
<dbReference type="RefSeq" id="WP_214786460.1">
    <property type="nucleotide sequence ID" value="NZ_JANIEL010000007.1"/>
</dbReference>
<evidence type="ECO:0000313" key="2">
    <source>
        <dbReference type="Proteomes" id="UP001596439"/>
    </source>
</evidence>
<proteinExistence type="predicted"/>
<evidence type="ECO:0000313" key="1">
    <source>
        <dbReference type="EMBL" id="MFC7388883.1"/>
    </source>
</evidence>
<dbReference type="NCBIfam" id="NF033536">
    <property type="entry name" value="lasso_PqqD_Bac"/>
    <property type="match status" value="1"/>
</dbReference>
<keyword evidence="2" id="KW-1185">Reference proteome</keyword>
<dbReference type="EMBL" id="JBHTCE010000001">
    <property type="protein sequence ID" value="MFC7388883.1"/>
    <property type="molecule type" value="Genomic_DNA"/>
</dbReference>
<dbReference type="Gene3D" id="1.10.10.1150">
    <property type="entry name" value="Coenzyme PQQ synthesis protein D (PqqD)"/>
    <property type="match status" value="1"/>
</dbReference>
<name>A0ABW2PMS4_9BACL</name>
<dbReference type="InterPro" id="IPR041881">
    <property type="entry name" value="PqqD_sf"/>
</dbReference>
<comment type="caution">
    <text evidence="1">The sequence shown here is derived from an EMBL/GenBank/DDBJ whole genome shotgun (WGS) entry which is preliminary data.</text>
</comment>
<sequence>MTINESTTVKQNPNMLTTPMDGEIVMMSIKHGKYYSIGKTGVAIWEEVGEGRTVQEIVSRLCERYEVDADVCKRDVIAFVEQMASKEIVLVR</sequence>